<feature type="region of interest" description="Disordered" evidence="2">
    <location>
        <begin position="48"/>
        <end position="74"/>
    </location>
</feature>
<dbReference type="OrthoDB" id="61116at2759"/>
<evidence type="ECO:0000313" key="3">
    <source>
        <dbReference type="EMBL" id="PNP47370.1"/>
    </source>
</evidence>
<dbReference type="PROSITE" id="PS51143">
    <property type="entry name" value="MT_A70"/>
    <property type="match status" value="1"/>
</dbReference>
<evidence type="ECO:0000256" key="2">
    <source>
        <dbReference type="SAM" id="MobiDB-lite"/>
    </source>
</evidence>
<dbReference type="AlphaFoldDB" id="A0A2K0TPC7"/>
<dbReference type="Proteomes" id="UP000236546">
    <property type="component" value="Unassembled WGS sequence"/>
</dbReference>
<dbReference type="GO" id="GO:0005634">
    <property type="term" value="C:nucleus"/>
    <property type="evidence" value="ECO:0007669"/>
    <property type="project" value="TreeGrafter"/>
</dbReference>
<feature type="region of interest" description="Disordered" evidence="2">
    <location>
        <begin position="142"/>
        <end position="162"/>
    </location>
</feature>
<dbReference type="PANTHER" id="PTHR12829:SF4">
    <property type="entry name" value="N(6)-ADENINE-SPECIFIC METHYLTRANSFERASE METTL4"/>
    <property type="match status" value="1"/>
</dbReference>
<protein>
    <recommendedName>
        <fullName evidence="5">MT-A70 family</fullName>
    </recommendedName>
</protein>
<dbReference type="EMBL" id="MTYH01000013">
    <property type="protein sequence ID" value="PNP47370.1"/>
    <property type="molecule type" value="Genomic_DNA"/>
</dbReference>
<organism evidence="3 4">
    <name type="scientific">Trichoderma gamsii</name>
    <dbReference type="NCBI Taxonomy" id="398673"/>
    <lineage>
        <taxon>Eukaryota</taxon>
        <taxon>Fungi</taxon>
        <taxon>Dikarya</taxon>
        <taxon>Ascomycota</taxon>
        <taxon>Pezizomycotina</taxon>
        <taxon>Sordariomycetes</taxon>
        <taxon>Hypocreomycetidae</taxon>
        <taxon>Hypocreales</taxon>
        <taxon>Hypocreaceae</taxon>
        <taxon>Trichoderma</taxon>
    </lineage>
</organism>
<dbReference type="Pfam" id="PF05063">
    <property type="entry name" value="MT-A70"/>
    <property type="match status" value="1"/>
</dbReference>
<comment type="caution">
    <text evidence="3">The sequence shown here is derived from an EMBL/GenBank/DDBJ whole genome shotgun (WGS) entry which is preliminary data.</text>
</comment>
<dbReference type="PANTHER" id="PTHR12829">
    <property type="entry name" value="N6-ADENOSINE-METHYLTRANSFERASE"/>
    <property type="match status" value="1"/>
</dbReference>
<evidence type="ECO:0000256" key="1">
    <source>
        <dbReference type="PROSITE-ProRule" id="PRU00489"/>
    </source>
</evidence>
<evidence type="ECO:0008006" key="5">
    <source>
        <dbReference type="Google" id="ProtNLM"/>
    </source>
</evidence>
<reference evidence="3 4" key="1">
    <citation type="submission" date="2017-02" db="EMBL/GenBank/DDBJ databases">
        <title>Genomes of Trichoderma spp. with biocontrol activity.</title>
        <authorList>
            <person name="Gardiner D."/>
            <person name="Kazan K."/>
            <person name="Vos C."/>
            <person name="Harvey P."/>
        </authorList>
    </citation>
    <scope>NUCLEOTIDE SEQUENCE [LARGE SCALE GENOMIC DNA]</scope>
    <source>
        <strain evidence="3 4">A5MH</strain>
    </source>
</reference>
<name>A0A2K0TPC7_9HYPO</name>
<dbReference type="InterPro" id="IPR029063">
    <property type="entry name" value="SAM-dependent_MTases_sf"/>
</dbReference>
<gene>
    <name evidence="3" type="ORF">TGAMA5MH_01187</name>
</gene>
<proteinExistence type="inferred from homology"/>
<feature type="region of interest" description="Disordered" evidence="2">
    <location>
        <begin position="1"/>
        <end position="23"/>
    </location>
</feature>
<sequence length="384" mass="41654">MASVSACDEASPTSSPPAPPIPTTSSILFHAGNVVLLDIPRSLEEAQVPPGLPPSARIVSGAPPLKPFTTPEPRDGATADHWLRNSQSAGAHIADLMAAAAVQSALDQLHSRYSGLFCLPRLCSAPDGLIPQDFIDRKIETGGATSADTTGDTPSNAASTAASAKDAVRIPLGAEYLHGSIRDLRQTFVDRAPQFRLMVLDPPWPNRSARRKKAGSYNTASNLSEIEELLSSIPVASHLASDGLVAMWITNKSSVLDLVTSSKGLFASWGLELVTQWTWLKITSSGEPLFDIESTWRKPWETLLIAKRIGAKAPETLKPRVILAIPDVHSRKPNLRGLFEEYLGQDYTALEVFARNLTSGWWSWGDQVLQFQAPEHWADVEIKQ</sequence>
<accession>A0A2K0TPC7</accession>
<comment type="similarity">
    <text evidence="1">Belongs to the MT-A70-like family.</text>
</comment>
<dbReference type="InterPro" id="IPR007757">
    <property type="entry name" value="MT-A70-like"/>
</dbReference>
<evidence type="ECO:0000313" key="4">
    <source>
        <dbReference type="Proteomes" id="UP000236546"/>
    </source>
</evidence>
<dbReference type="SUPFAM" id="SSF53335">
    <property type="entry name" value="S-adenosyl-L-methionine-dependent methyltransferases"/>
    <property type="match status" value="1"/>
</dbReference>
<dbReference type="GO" id="GO:0008168">
    <property type="term" value="F:methyltransferase activity"/>
    <property type="evidence" value="ECO:0007669"/>
    <property type="project" value="TreeGrafter"/>
</dbReference>